<gene>
    <name evidence="2" type="ORF">AVDCRST_MAG89-1315</name>
</gene>
<sequence>MQRRIILFGLAAALLTGASSCADESPMLPGEFPPGAQPVTREVLVPASQFFRVLSSHSGYTSVHAAQYLTVAENYEGLNAHALGRFLRFPQQVTYLRDGVSRTDSLYTITGGSLVLRVDTTASTTQPFTLRVFQGVQDYDPGSATWQLAVDTGNVEVPFTEPGGTRGALLGQASRPAGTPGDSVVFPLTPATLRALTDSTSNGVVITGTEAGTRLRITSFVLRARVRPDSARPDTTFVISASGTDAVTVYTPEQPEPGAGIVAAGGVRGARTLLEIDVDQRVPGCPATQTCADVGLRDVQLNSVELLLKPVNVPNGFGPVGVLPLHLRRVTEPELGRQAPLGCCAPGDPAGLLDQPVFYNPTTDTLAVIPLTQLALQTTFSSDTLPTTFALLSELGPGPPTFGVGFFRGDPLLRIVYTLPARRRLP</sequence>
<feature type="signal peptide" evidence="1">
    <location>
        <begin position="1"/>
        <end position="22"/>
    </location>
</feature>
<protein>
    <submittedName>
        <fullName evidence="2">Uncharacterized protein</fullName>
    </submittedName>
</protein>
<accession>A0A6J4KTT1</accession>
<proteinExistence type="predicted"/>
<dbReference type="EMBL" id="CADCTV010000290">
    <property type="protein sequence ID" value="CAA9314190.1"/>
    <property type="molecule type" value="Genomic_DNA"/>
</dbReference>
<name>A0A6J4KTT1_9BACT</name>
<evidence type="ECO:0000256" key="1">
    <source>
        <dbReference type="SAM" id="SignalP"/>
    </source>
</evidence>
<reference evidence="2" key="1">
    <citation type="submission" date="2020-02" db="EMBL/GenBank/DDBJ databases">
        <authorList>
            <person name="Meier V. D."/>
        </authorList>
    </citation>
    <scope>NUCLEOTIDE SEQUENCE</scope>
    <source>
        <strain evidence="2">AVDCRST_MAG89</strain>
    </source>
</reference>
<feature type="chain" id="PRO_5026846155" evidence="1">
    <location>
        <begin position="23"/>
        <end position="426"/>
    </location>
</feature>
<dbReference type="PROSITE" id="PS51257">
    <property type="entry name" value="PROKAR_LIPOPROTEIN"/>
    <property type="match status" value="1"/>
</dbReference>
<evidence type="ECO:0000313" key="2">
    <source>
        <dbReference type="EMBL" id="CAA9314190.1"/>
    </source>
</evidence>
<dbReference type="AlphaFoldDB" id="A0A6J4KTT1"/>
<organism evidence="2">
    <name type="scientific">uncultured Gemmatimonadota bacterium</name>
    <dbReference type="NCBI Taxonomy" id="203437"/>
    <lineage>
        <taxon>Bacteria</taxon>
        <taxon>Pseudomonadati</taxon>
        <taxon>Gemmatimonadota</taxon>
        <taxon>environmental samples</taxon>
    </lineage>
</organism>
<keyword evidence="1" id="KW-0732">Signal</keyword>